<evidence type="ECO:0000259" key="1">
    <source>
        <dbReference type="Pfam" id="PF13349"/>
    </source>
</evidence>
<comment type="caution">
    <text evidence="2">The sequence shown here is derived from an EMBL/GenBank/DDBJ whole genome shotgun (WGS) entry which is preliminary data.</text>
</comment>
<dbReference type="PANTHER" id="PTHR34094">
    <property type="match status" value="1"/>
</dbReference>
<dbReference type="Proteomes" id="UP000626786">
    <property type="component" value="Unassembled WGS sequence"/>
</dbReference>
<proteinExistence type="predicted"/>
<feature type="domain" description="DUF4097" evidence="1">
    <location>
        <begin position="89"/>
        <end position="341"/>
    </location>
</feature>
<accession>A0ABR8UBW9</accession>
<dbReference type="RefSeq" id="WP_191695366.1">
    <property type="nucleotide sequence ID" value="NZ_JACSQN010000012.1"/>
</dbReference>
<evidence type="ECO:0000313" key="2">
    <source>
        <dbReference type="EMBL" id="MBD7985538.1"/>
    </source>
</evidence>
<protein>
    <submittedName>
        <fullName evidence="2">DUF4097 family beta strand repeat protein</fullName>
    </submittedName>
</protein>
<dbReference type="PANTHER" id="PTHR34094:SF1">
    <property type="entry name" value="PROTEIN FAM185A"/>
    <property type="match status" value="1"/>
</dbReference>
<sequence>MNENNFIFELEEALKGLPAEERNDILKDIREYFSDGREDGKEDEEIAASLGSPNVIAAELLDAYPFDSREVVNDSSHQVQTIKNDSFSNVDINVHHGSLHLSLSETTDTIIKLNGQPEKHTLTAEVIGDTLEIKLKNKSTWSFMFNFSMKAVHLDVCIPKKLYQSINMKSNNGKIYGEKLIAKRISSQSDNGRILLTEIASSNLHAETDNGRIELVKVQADQLKAKTDNGRILMNYIESDTIHAESDNGRIELDQVNGDITATTDNGRILLNTETLDQNIDFKTANGSIEINSSQMPLNAAISAKSGHGRIDIFGENNSLSKFGDATHQIKLKSSNGKISVR</sequence>
<dbReference type="Pfam" id="PF13349">
    <property type="entry name" value="DUF4097"/>
    <property type="match status" value="1"/>
</dbReference>
<keyword evidence="3" id="KW-1185">Reference proteome</keyword>
<dbReference type="EMBL" id="JACSQN010000012">
    <property type="protein sequence ID" value="MBD7985538.1"/>
    <property type="molecule type" value="Genomic_DNA"/>
</dbReference>
<reference evidence="2 3" key="1">
    <citation type="submission" date="2020-08" db="EMBL/GenBank/DDBJ databases">
        <title>A Genomic Blueprint of the Chicken Gut Microbiome.</title>
        <authorList>
            <person name="Gilroy R."/>
            <person name="Ravi A."/>
            <person name="Getino M."/>
            <person name="Pursley I."/>
            <person name="Horton D.L."/>
            <person name="Alikhan N.-F."/>
            <person name="Baker D."/>
            <person name="Gharbi K."/>
            <person name="Hall N."/>
            <person name="Watson M."/>
            <person name="Adriaenssens E.M."/>
            <person name="Foster-Nyarko E."/>
            <person name="Jarju S."/>
            <person name="Secka A."/>
            <person name="Antonio M."/>
            <person name="Oren A."/>
            <person name="Chaudhuri R."/>
            <person name="La Ragione R.M."/>
            <person name="Hildebrand F."/>
            <person name="Pallen M.J."/>
        </authorList>
    </citation>
    <scope>NUCLEOTIDE SEQUENCE [LARGE SCALE GENOMIC DNA]</scope>
    <source>
        <strain evidence="2 3">Sa2YVA2</strain>
    </source>
</reference>
<dbReference type="Gene3D" id="2.160.20.120">
    <property type="match status" value="1"/>
</dbReference>
<dbReference type="InterPro" id="IPR025164">
    <property type="entry name" value="Toastrack_DUF4097"/>
</dbReference>
<gene>
    <name evidence="2" type="ORF">H9649_13155</name>
</gene>
<organism evidence="2 3">
    <name type="scientific">Sporosarcina quadrami</name>
    <dbReference type="NCBI Taxonomy" id="2762234"/>
    <lineage>
        <taxon>Bacteria</taxon>
        <taxon>Bacillati</taxon>
        <taxon>Bacillota</taxon>
        <taxon>Bacilli</taxon>
        <taxon>Bacillales</taxon>
        <taxon>Caryophanaceae</taxon>
        <taxon>Sporosarcina</taxon>
    </lineage>
</organism>
<evidence type="ECO:0000313" key="3">
    <source>
        <dbReference type="Proteomes" id="UP000626786"/>
    </source>
</evidence>
<dbReference type="Pfam" id="PF22564">
    <property type="entry name" value="HAAS"/>
    <property type="match status" value="1"/>
</dbReference>
<name>A0ABR8UBW9_9BACL</name>